<evidence type="ECO:0000313" key="4">
    <source>
        <dbReference type="EMBL" id="KAK6517022.1"/>
    </source>
</evidence>
<dbReference type="GO" id="GO:0005975">
    <property type="term" value="P:carbohydrate metabolic process"/>
    <property type="evidence" value="ECO:0007669"/>
    <property type="project" value="InterPro"/>
</dbReference>
<organism evidence="4 5">
    <name type="scientific">Arthrobotrys conoides</name>
    <dbReference type="NCBI Taxonomy" id="74498"/>
    <lineage>
        <taxon>Eukaryota</taxon>
        <taxon>Fungi</taxon>
        <taxon>Dikarya</taxon>
        <taxon>Ascomycota</taxon>
        <taxon>Pezizomycotina</taxon>
        <taxon>Orbiliomycetes</taxon>
        <taxon>Orbiliales</taxon>
        <taxon>Orbiliaceae</taxon>
        <taxon>Arthrobotrys</taxon>
    </lineage>
</organism>
<sequence length="191" mass="19620">MVSVKAIAVASILPVAYAQTQTLWGQCSGVTYKGPIECPNGATCTVYNPYYGQCIPAATTTPPPPTKTTTTARCTSSLSTCTTVALPVPCGTSVFSSTYCSAYCATATPPIITIPASDLVKRCIPSPTTTGCRTTTSTCTTVALPIACGTGVFLSTYCSTYCASTSAPPRITVPAAALEKRCMPPITTTKA</sequence>
<dbReference type="AlphaFoldDB" id="A0AAN8RVQ7"/>
<dbReference type="GO" id="GO:0005576">
    <property type="term" value="C:extracellular region"/>
    <property type="evidence" value="ECO:0007669"/>
    <property type="project" value="InterPro"/>
</dbReference>
<proteinExistence type="predicted"/>
<dbReference type="EMBL" id="JAVHJM010000003">
    <property type="protein sequence ID" value="KAK6517022.1"/>
    <property type="molecule type" value="Genomic_DNA"/>
</dbReference>
<dbReference type="SUPFAM" id="SSF57180">
    <property type="entry name" value="Cellulose-binding domain"/>
    <property type="match status" value="1"/>
</dbReference>
<dbReference type="Proteomes" id="UP001307849">
    <property type="component" value="Unassembled WGS sequence"/>
</dbReference>
<keyword evidence="5" id="KW-1185">Reference proteome</keyword>
<dbReference type="Pfam" id="PF00734">
    <property type="entry name" value="CBM_1"/>
    <property type="match status" value="1"/>
</dbReference>
<protein>
    <recommendedName>
        <fullName evidence="3">CBM1 domain-containing protein</fullName>
    </recommendedName>
</protein>
<comment type="caution">
    <text evidence="4">The sequence shown here is derived from an EMBL/GenBank/DDBJ whole genome shotgun (WGS) entry which is preliminary data.</text>
</comment>
<reference evidence="4 5" key="1">
    <citation type="submission" date="2019-10" db="EMBL/GenBank/DDBJ databases">
        <authorList>
            <person name="Palmer J.M."/>
        </authorList>
    </citation>
    <scope>NUCLEOTIDE SEQUENCE [LARGE SCALE GENOMIC DNA]</scope>
    <source>
        <strain evidence="4 5">TWF506</strain>
    </source>
</reference>
<dbReference type="InterPro" id="IPR035971">
    <property type="entry name" value="CBD_sf"/>
</dbReference>
<gene>
    <name evidence="4" type="ORF">TWF506_006900</name>
</gene>
<name>A0AAN8RVQ7_9PEZI</name>
<dbReference type="InterPro" id="IPR000254">
    <property type="entry name" value="CBD"/>
</dbReference>
<dbReference type="SMART" id="SM00236">
    <property type="entry name" value="fCBD"/>
    <property type="match status" value="1"/>
</dbReference>
<keyword evidence="1 2" id="KW-0732">Signal</keyword>
<evidence type="ECO:0000259" key="3">
    <source>
        <dbReference type="PROSITE" id="PS51164"/>
    </source>
</evidence>
<dbReference type="PROSITE" id="PS51164">
    <property type="entry name" value="CBM1_2"/>
    <property type="match status" value="1"/>
</dbReference>
<feature type="chain" id="PRO_5042856544" description="CBM1 domain-containing protein" evidence="2">
    <location>
        <begin position="19"/>
        <end position="191"/>
    </location>
</feature>
<feature type="signal peptide" evidence="2">
    <location>
        <begin position="1"/>
        <end position="18"/>
    </location>
</feature>
<accession>A0AAN8RVQ7</accession>
<feature type="domain" description="CBM1" evidence="3">
    <location>
        <begin position="19"/>
        <end position="55"/>
    </location>
</feature>
<evidence type="ECO:0000313" key="5">
    <source>
        <dbReference type="Proteomes" id="UP001307849"/>
    </source>
</evidence>
<evidence type="ECO:0000256" key="2">
    <source>
        <dbReference type="SAM" id="SignalP"/>
    </source>
</evidence>
<evidence type="ECO:0000256" key="1">
    <source>
        <dbReference type="ARBA" id="ARBA00022729"/>
    </source>
</evidence>
<dbReference type="GO" id="GO:0030248">
    <property type="term" value="F:cellulose binding"/>
    <property type="evidence" value="ECO:0007669"/>
    <property type="project" value="InterPro"/>
</dbReference>